<dbReference type="SUPFAM" id="SSF53167">
    <property type="entry name" value="Purine and uridine phosphorylases"/>
    <property type="match status" value="1"/>
</dbReference>
<dbReference type="PANTHER" id="PTHR46082:SF11">
    <property type="entry name" value="AAA+ ATPASE DOMAIN-CONTAINING PROTEIN-RELATED"/>
    <property type="match status" value="1"/>
</dbReference>
<dbReference type="GO" id="GO:0009116">
    <property type="term" value="P:nucleoside metabolic process"/>
    <property type="evidence" value="ECO:0007669"/>
    <property type="project" value="InterPro"/>
</dbReference>
<evidence type="ECO:0000256" key="1">
    <source>
        <dbReference type="SAM" id="Phobius"/>
    </source>
</evidence>
<dbReference type="PANTHER" id="PTHR46082">
    <property type="entry name" value="ATP/GTP-BINDING PROTEIN-RELATED"/>
    <property type="match status" value="1"/>
</dbReference>
<keyword evidence="1" id="KW-1133">Transmembrane helix</keyword>
<keyword evidence="1" id="KW-0472">Membrane</keyword>
<proteinExistence type="predicted"/>
<dbReference type="GeneID" id="64977711"/>
<dbReference type="OrthoDB" id="1577640at2759"/>
<dbReference type="AlphaFoldDB" id="A0A7R7XU00"/>
<dbReference type="KEGG" id="apuu:APUU_60754S"/>
<dbReference type="RefSeq" id="XP_041559900.1">
    <property type="nucleotide sequence ID" value="XM_041694029.1"/>
</dbReference>
<reference evidence="2" key="2">
    <citation type="submission" date="2021-02" db="EMBL/GenBank/DDBJ databases">
        <title>Aspergillus puulaauensis MK2 genome sequence.</title>
        <authorList>
            <person name="Futagami T."/>
            <person name="Mori K."/>
            <person name="Kadooka C."/>
            <person name="Tanaka T."/>
        </authorList>
    </citation>
    <scope>NUCLEOTIDE SEQUENCE</scope>
    <source>
        <strain evidence="2">MK2</strain>
    </source>
</reference>
<gene>
    <name evidence="2" type="ORF">APUU_60754S</name>
</gene>
<dbReference type="InterPro" id="IPR053137">
    <property type="entry name" value="NLR-like"/>
</dbReference>
<reference evidence="2" key="1">
    <citation type="submission" date="2021-01" db="EMBL/GenBank/DDBJ databases">
        <authorList>
            <consortium name="Aspergillus puulaauensis MK2 genome sequencing consortium"/>
            <person name="Kazuki M."/>
            <person name="Futagami T."/>
        </authorList>
    </citation>
    <scope>NUCLEOTIDE SEQUENCE</scope>
    <source>
        <strain evidence="2">MK2</strain>
    </source>
</reference>
<dbReference type="EMBL" id="AP024448">
    <property type="protein sequence ID" value="BCS27706.1"/>
    <property type="molecule type" value="Genomic_DNA"/>
</dbReference>
<keyword evidence="3" id="KW-1185">Reference proteome</keyword>
<keyword evidence="1" id="KW-0812">Transmembrane</keyword>
<evidence type="ECO:0000313" key="3">
    <source>
        <dbReference type="Proteomes" id="UP000654913"/>
    </source>
</evidence>
<dbReference type="Gene3D" id="3.40.50.1580">
    <property type="entry name" value="Nucleoside phosphorylase domain"/>
    <property type="match status" value="1"/>
</dbReference>
<evidence type="ECO:0000313" key="2">
    <source>
        <dbReference type="EMBL" id="BCS27706.1"/>
    </source>
</evidence>
<dbReference type="Proteomes" id="UP000654913">
    <property type="component" value="Chromosome 6"/>
</dbReference>
<dbReference type="GO" id="GO:0003824">
    <property type="term" value="F:catalytic activity"/>
    <property type="evidence" value="ECO:0007669"/>
    <property type="project" value="InterPro"/>
</dbReference>
<dbReference type="InterPro" id="IPR035994">
    <property type="entry name" value="Nucleoside_phosphorylase_sf"/>
</dbReference>
<accession>A0A7R7XU00</accession>
<name>A0A7R7XU00_9EURO</name>
<feature type="transmembrane region" description="Helical" evidence="1">
    <location>
        <begin position="30"/>
        <end position="49"/>
    </location>
</feature>
<sequence length="78" mass="8443">MESAGLMAGFPCLPIRGICDYSDSHKNKQWQGYAAAIAAVFALSLILTAPYEDSQATGNDINTEALRQHIDLVVQTVM</sequence>
<organism evidence="2 3">
    <name type="scientific">Aspergillus puulaauensis</name>
    <dbReference type="NCBI Taxonomy" id="1220207"/>
    <lineage>
        <taxon>Eukaryota</taxon>
        <taxon>Fungi</taxon>
        <taxon>Dikarya</taxon>
        <taxon>Ascomycota</taxon>
        <taxon>Pezizomycotina</taxon>
        <taxon>Eurotiomycetes</taxon>
        <taxon>Eurotiomycetidae</taxon>
        <taxon>Eurotiales</taxon>
        <taxon>Aspergillaceae</taxon>
        <taxon>Aspergillus</taxon>
    </lineage>
</organism>
<protein>
    <submittedName>
        <fullName evidence="2">Uncharacterized protein</fullName>
    </submittedName>
</protein>